<name>A0AA42J0U3_9FIRM</name>
<dbReference type="Gene3D" id="3.90.550.10">
    <property type="entry name" value="Spore Coat Polysaccharide Biosynthesis Protein SpsA, Chain A"/>
    <property type="match status" value="1"/>
</dbReference>
<keyword evidence="16" id="KW-1185">Reference proteome</keyword>
<dbReference type="EC" id="2.4.1.12" evidence="2"/>
<evidence type="ECO:0000259" key="14">
    <source>
        <dbReference type="Pfam" id="PF13632"/>
    </source>
</evidence>
<feature type="transmembrane region" description="Helical" evidence="12">
    <location>
        <begin position="458"/>
        <end position="479"/>
    </location>
</feature>
<evidence type="ECO:0000256" key="3">
    <source>
        <dbReference type="ARBA" id="ARBA00022475"/>
    </source>
</evidence>
<dbReference type="GO" id="GO:0035438">
    <property type="term" value="F:cyclic-di-GMP binding"/>
    <property type="evidence" value="ECO:0007669"/>
    <property type="project" value="InterPro"/>
</dbReference>
<comment type="catalytic activity">
    <reaction evidence="11">
        <text>[(1-&gt;4)-beta-D-glucosyl](n) + UDP-alpha-D-glucose = [(1-&gt;4)-beta-D-glucosyl](n+1) + UDP + H(+)</text>
        <dbReference type="Rhea" id="RHEA:19929"/>
        <dbReference type="Rhea" id="RHEA-COMP:10033"/>
        <dbReference type="Rhea" id="RHEA-COMP:10034"/>
        <dbReference type="ChEBI" id="CHEBI:15378"/>
        <dbReference type="ChEBI" id="CHEBI:18246"/>
        <dbReference type="ChEBI" id="CHEBI:58223"/>
        <dbReference type="ChEBI" id="CHEBI:58885"/>
        <dbReference type="EC" id="2.4.1.12"/>
    </reaction>
</comment>
<comment type="subcellular location">
    <subcellularLocation>
        <location evidence="1">Cell inner membrane</location>
        <topology evidence="1">Multi-pass membrane protein</topology>
    </subcellularLocation>
</comment>
<dbReference type="InterPro" id="IPR003919">
    <property type="entry name" value="Cell_synth_A"/>
</dbReference>
<evidence type="ECO:0000256" key="1">
    <source>
        <dbReference type="ARBA" id="ARBA00004429"/>
    </source>
</evidence>
<sequence>MYFYFAIILLLLTLALTKWKPRLRPLFIQVNTVILLIYIIWRFTAIPTHSPSSFIAGCLLIGAEMIGISQFLIFEYMFSKTYKIEKKNLKSYREQPLPTVDILICTYNEPIQLVEKTIAASLNIRYPKDKMKVYVCDDGKRSTLEQLCKAYGVGYITRIDNEGAKAGNINNALNYIQGDLFVVLDADMIPTQAFLEKTIGYFEKEEVAFVQTPQVYYNQDMYQYNLGKSIPNEQDFFMRDVQEARAAIGAVLHVGTNAVFRKQYVCELGGYPTCSITEDMAVGMLLQAQGYETIFINEVLVLGLSATTYTDLIQQRDRWCRGNLQVIKHFNPLTMKGLKWKQKIAYFDGVLYWFSSVQKMIFIMAPLCYLLFGVLMIDSSVQEILKYFLPYLLGQYLIFKAFSPNTRTLRWSHVYEVAMAPHITLSVLKELFCLNIRFNVTPKEVVSTKPYFQFRGSLPHIIIASASVLAWIIGTYALVTNTITMGAYSINMLWSIYNFIGAVVSIYVAYQKPIYRNVERIELKRPMNINIECDKHSYEGQLKDISEKGLGMELMSLAEFELGQSIKVYLKNEEETIVIEGYLARQYKKHIGIEFTHLSPQQMSAIIKIYTDHMKAFYEVEKEMKYIDKRVDSSWT</sequence>
<evidence type="ECO:0000256" key="2">
    <source>
        <dbReference type="ARBA" id="ARBA00012539"/>
    </source>
</evidence>
<gene>
    <name evidence="15" type="ORF">PBV87_08375</name>
</gene>
<dbReference type="CDD" id="cd06421">
    <property type="entry name" value="CESA_CelA_like"/>
    <property type="match status" value="1"/>
</dbReference>
<dbReference type="Pfam" id="PF13632">
    <property type="entry name" value="Glyco_trans_2_3"/>
    <property type="match status" value="1"/>
</dbReference>
<evidence type="ECO:0000256" key="7">
    <source>
        <dbReference type="ARBA" id="ARBA00022692"/>
    </source>
</evidence>
<comment type="caution">
    <text evidence="15">The sequence shown here is derived from an EMBL/GenBank/DDBJ whole genome shotgun (WGS) entry which is preliminary data.</text>
</comment>
<feature type="transmembrane region" description="Helical" evidence="12">
    <location>
        <begin position="491"/>
        <end position="510"/>
    </location>
</feature>
<dbReference type="PANTHER" id="PTHR43867:SF2">
    <property type="entry name" value="CELLULOSE SYNTHASE CATALYTIC SUBUNIT A [UDP-FORMING]"/>
    <property type="match status" value="1"/>
</dbReference>
<dbReference type="Proteomes" id="UP001169242">
    <property type="component" value="Unassembled WGS sequence"/>
</dbReference>
<keyword evidence="9 12" id="KW-1133">Transmembrane helix</keyword>
<evidence type="ECO:0000256" key="6">
    <source>
        <dbReference type="ARBA" id="ARBA00022679"/>
    </source>
</evidence>
<dbReference type="SUPFAM" id="SSF141371">
    <property type="entry name" value="PilZ domain-like"/>
    <property type="match status" value="1"/>
</dbReference>
<evidence type="ECO:0000256" key="9">
    <source>
        <dbReference type="ARBA" id="ARBA00022989"/>
    </source>
</evidence>
<keyword evidence="5 15" id="KW-0328">Glycosyltransferase</keyword>
<keyword evidence="10 12" id="KW-0472">Membrane</keyword>
<dbReference type="EMBL" id="JAQIFT010000037">
    <property type="protein sequence ID" value="MDA3731491.1"/>
    <property type="molecule type" value="Genomic_DNA"/>
</dbReference>
<evidence type="ECO:0000256" key="8">
    <source>
        <dbReference type="ARBA" id="ARBA00022916"/>
    </source>
</evidence>
<keyword evidence="7 12" id="KW-0812">Transmembrane</keyword>
<evidence type="ECO:0000259" key="13">
    <source>
        <dbReference type="Pfam" id="PF07238"/>
    </source>
</evidence>
<dbReference type="SUPFAM" id="SSF53448">
    <property type="entry name" value="Nucleotide-diphospho-sugar transferases"/>
    <property type="match status" value="1"/>
</dbReference>
<dbReference type="Gene3D" id="2.40.10.220">
    <property type="entry name" value="predicted glycosyltransferase like domains"/>
    <property type="match status" value="1"/>
</dbReference>
<evidence type="ECO:0000256" key="4">
    <source>
        <dbReference type="ARBA" id="ARBA00022519"/>
    </source>
</evidence>
<dbReference type="InterPro" id="IPR050321">
    <property type="entry name" value="Glycosyltr_2/OpgH_subfam"/>
</dbReference>
<feature type="transmembrane region" description="Helical" evidence="12">
    <location>
        <begin position="54"/>
        <end position="78"/>
    </location>
</feature>
<dbReference type="InterPro" id="IPR029044">
    <property type="entry name" value="Nucleotide-diphossugar_trans"/>
</dbReference>
<keyword evidence="8" id="KW-0135">Cellulose biosynthesis</keyword>
<feature type="transmembrane region" description="Helical" evidence="12">
    <location>
        <begin position="350"/>
        <end position="372"/>
    </location>
</feature>
<reference evidence="15" key="1">
    <citation type="journal article" date="2023" name="Int. J. Syst. Evol. Microbiol.">
        <title>&lt;i&gt;Holtiella tumoricola&lt;/i&gt; gen. nov. sp. nov., isolated from a human clinical sample.</title>
        <authorList>
            <person name="Allen-Vercoe E."/>
            <person name="Daigneault M.C."/>
            <person name="Vancuren S.J."/>
            <person name="Cochrane K."/>
            <person name="O'Neal L.L."/>
            <person name="Sankaranarayanan K."/>
            <person name="Lawson P.A."/>
        </authorList>
    </citation>
    <scope>NUCLEOTIDE SEQUENCE</scope>
    <source>
        <strain evidence="15">CC70A</strain>
    </source>
</reference>
<dbReference type="PRINTS" id="PR01439">
    <property type="entry name" value="CELLSNTHASEA"/>
</dbReference>
<feature type="domain" description="Glycosyltransferase 2-like" evidence="14">
    <location>
        <begin position="181"/>
        <end position="385"/>
    </location>
</feature>
<accession>A0AA42J0U3</accession>
<evidence type="ECO:0000256" key="12">
    <source>
        <dbReference type="SAM" id="Phobius"/>
    </source>
</evidence>
<evidence type="ECO:0000313" key="16">
    <source>
        <dbReference type="Proteomes" id="UP001169242"/>
    </source>
</evidence>
<dbReference type="PANTHER" id="PTHR43867">
    <property type="entry name" value="CELLULOSE SYNTHASE CATALYTIC SUBUNIT A [UDP-FORMING]"/>
    <property type="match status" value="1"/>
</dbReference>
<keyword evidence="3" id="KW-1003">Cell membrane</keyword>
<evidence type="ECO:0000313" key="15">
    <source>
        <dbReference type="EMBL" id="MDA3731491.1"/>
    </source>
</evidence>
<dbReference type="GO" id="GO:0030244">
    <property type="term" value="P:cellulose biosynthetic process"/>
    <property type="evidence" value="ECO:0007669"/>
    <property type="project" value="UniProtKB-KW"/>
</dbReference>
<evidence type="ECO:0000256" key="10">
    <source>
        <dbReference type="ARBA" id="ARBA00023136"/>
    </source>
</evidence>
<dbReference type="RefSeq" id="WP_271011875.1">
    <property type="nucleotide sequence ID" value="NZ_JAQIFT010000037.1"/>
</dbReference>
<dbReference type="GO" id="GO:0016760">
    <property type="term" value="F:cellulose synthase (UDP-forming) activity"/>
    <property type="evidence" value="ECO:0007669"/>
    <property type="project" value="UniProtKB-EC"/>
</dbReference>
<evidence type="ECO:0000256" key="11">
    <source>
        <dbReference type="ARBA" id="ARBA00048682"/>
    </source>
</evidence>
<keyword evidence="4" id="KW-0997">Cell inner membrane</keyword>
<dbReference type="AlphaFoldDB" id="A0AA42J0U3"/>
<proteinExistence type="predicted"/>
<dbReference type="GO" id="GO:0005886">
    <property type="term" value="C:plasma membrane"/>
    <property type="evidence" value="ECO:0007669"/>
    <property type="project" value="UniProtKB-SubCell"/>
</dbReference>
<evidence type="ECO:0000256" key="5">
    <source>
        <dbReference type="ARBA" id="ARBA00022676"/>
    </source>
</evidence>
<dbReference type="Pfam" id="PF07238">
    <property type="entry name" value="PilZ"/>
    <property type="match status" value="1"/>
</dbReference>
<dbReference type="InterPro" id="IPR009875">
    <property type="entry name" value="PilZ_domain"/>
</dbReference>
<feature type="domain" description="PilZ" evidence="13">
    <location>
        <begin position="519"/>
        <end position="609"/>
    </location>
</feature>
<organism evidence="15 16">
    <name type="scientific">Holtiella tumoricola</name>
    <dbReference type="NCBI Taxonomy" id="3018743"/>
    <lineage>
        <taxon>Bacteria</taxon>
        <taxon>Bacillati</taxon>
        <taxon>Bacillota</taxon>
        <taxon>Clostridia</taxon>
        <taxon>Lachnospirales</taxon>
        <taxon>Cellulosilyticaceae</taxon>
        <taxon>Holtiella</taxon>
    </lineage>
</organism>
<dbReference type="InterPro" id="IPR001173">
    <property type="entry name" value="Glyco_trans_2-like"/>
</dbReference>
<protein>
    <recommendedName>
        <fullName evidence="2">cellulose synthase (UDP-forming)</fullName>
        <ecNumber evidence="2">2.4.1.12</ecNumber>
    </recommendedName>
</protein>
<dbReference type="GO" id="GO:0006011">
    <property type="term" value="P:UDP-alpha-D-glucose metabolic process"/>
    <property type="evidence" value="ECO:0007669"/>
    <property type="project" value="InterPro"/>
</dbReference>
<keyword evidence="6 15" id="KW-0808">Transferase</keyword>